<keyword evidence="3" id="KW-1185">Reference proteome</keyword>
<evidence type="ECO:0000313" key="3">
    <source>
        <dbReference type="Proteomes" id="UP000193560"/>
    </source>
</evidence>
<organism evidence="2 3">
    <name type="scientific">Absidia repens</name>
    <dbReference type="NCBI Taxonomy" id="90262"/>
    <lineage>
        <taxon>Eukaryota</taxon>
        <taxon>Fungi</taxon>
        <taxon>Fungi incertae sedis</taxon>
        <taxon>Mucoromycota</taxon>
        <taxon>Mucoromycotina</taxon>
        <taxon>Mucoromycetes</taxon>
        <taxon>Mucorales</taxon>
        <taxon>Cunninghamellaceae</taxon>
        <taxon>Absidia</taxon>
    </lineage>
</organism>
<accession>A0A1X2HZC1</accession>
<feature type="transmembrane region" description="Helical" evidence="1">
    <location>
        <begin position="13"/>
        <end position="35"/>
    </location>
</feature>
<protein>
    <submittedName>
        <fullName evidence="2">Uncharacterized protein</fullName>
    </submittedName>
</protein>
<evidence type="ECO:0000313" key="2">
    <source>
        <dbReference type="EMBL" id="ORZ06008.1"/>
    </source>
</evidence>
<reference evidence="2 3" key="1">
    <citation type="submission" date="2016-07" db="EMBL/GenBank/DDBJ databases">
        <title>Pervasive Adenine N6-methylation of Active Genes in Fungi.</title>
        <authorList>
            <consortium name="DOE Joint Genome Institute"/>
            <person name="Mondo S.J."/>
            <person name="Dannebaum R.O."/>
            <person name="Kuo R.C."/>
            <person name="Labutti K."/>
            <person name="Haridas S."/>
            <person name="Kuo A."/>
            <person name="Salamov A."/>
            <person name="Ahrendt S.R."/>
            <person name="Lipzen A."/>
            <person name="Sullivan W."/>
            <person name="Andreopoulos W.B."/>
            <person name="Clum A."/>
            <person name="Lindquist E."/>
            <person name="Daum C."/>
            <person name="Ramamoorthy G.K."/>
            <person name="Gryganskyi A."/>
            <person name="Culley D."/>
            <person name="Magnuson J.K."/>
            <person name="James T.Y."/>
            <person name="O'Malley M.A."/>
            <person name="Stajich J.E."/>
            <person name="Spatafora J.W."/>
            <person name="Visel A."/>
            <person name="Grigoriev I.V."/>
        </authorList>
    </citation>
    <scope>NUCLEOTIDE SEQUENCE [LARGE SCALE GENOMIC DNA]</scope>
    <source>
        <strain evidence="2 3">NRRL 1336</strain>
    </source>
</reference>
<keyword evidence="1" id="KW-1133">Transmembrane helix</keyword>
<feature type="transmembrane region" description="Helical" evidence="1">
    <location>
        <begin position="41"/>
        <end position="60"/>
    </location>
</feature>
<gene>
    <name evidence="2" type="ORF">BCR42DRAFT_427491</name>
</gene>
<name>A0A1X2HZC1_9FUNG</name>
<dbReference type="Proteomes" id="UP000193560">
    <property type="component" value="Unassembled WGS sequence"/>
</dbReference>
<dbReference type="EMBL" id="MCGE01000041">
    <property type="protein sequence ID" value="ORZ06008.1"/>
    <property type="molecule type" value="Genomic_DNA"/>
</dbReference>
<keyword evidence="1" id="KW-0472">Membrane</keyword>
<evidence type="ECO:0000256" key="1">
    <source>
        <dbReference type="SAM" id="Phobius"/>
    </source>
</evidence>
<sequence>MCKKEIGWLLKRLHVYCVMTLGFLSPTSYSTFHLFPSHSLIPYFPTTLPIISFTFPCLILV</sequence>
<dbReference type="AlphaFoldDB" id="A0A1X2HZC1"/>
<proteinExistence type="predicted"/>
<keyword evidence="1" id="KW-0812">Transmembrane</keyword>
<comment type="caution">
    <text evidence="2">The sequence shown here is derived from an EMBL/GenBank/DDBJ whole genome shotgun (WGS) entry which is preliminary data.</text>
</comment>